<dbReference type="Proteomes" id="UP000186817">
    <property type="component" value="Unassembled WGS sequence"/>
</dbReference>
<dbReference type="OrthoDB" id="10347781at2759"/>
<proteinExistence type="predicted"/>
<sequence length="315" mass="34423">MRMPCRQVLRRVDTTGLCLAGDEAEPPRETGDDLMQVKAASAVETRPDMPSRETFFQERLVEFQETMASKSEQDFLALVGVLEKVLRATMKPDTHSVCGLFGELQWRWQLALVRGSDEVVLSLARLGDSITASVSDFELPVFRHQTWIPDEIQLARCHFAIESMLVQTTPVIKVDQPSLVRSADSLLRAWGNMDERAFQAAGLQVLQNEDATARGSLLPPPSDSFRVWVGIGISRLSAFKRLKRGCQGPGLSDSFGSGIVSALGGIRVSRLLVFVRLKMRIPGPGLVASLRPNGNMFHDARPGPAGLAAAADLAS</sequence>
<reference evidence="1 2" key="1">
    <citation type="submission" date="2016-02" db="EMBL/GenBank/DDBJ databases">
        <title>Genome analysis of coral dinoflagellate symbionts highlights evolutionary adaptations to a symbiotic lifestyle.</title>
        <authorList>
            <person name="Aranda M."/>
            <person name="Li Y."/>
            <person name="Liew Y.J."/>
            <person name="Baumgarten S."/>
            <person name="Simakov O."/>
            <person name="Wilson M."/>
            <person name="Piel J."/>
            <person name="Ashoor H."/>
            <person name="Bougouffa S."/>
            <person name="Bajic V.B."/>
            <person name="Ryu T."/>
            <person name="Ravasi T."/>
            <person name="Bayer T."/>
            <person name="Micklem G."/>
            <person name="Kim H."/>
            <person name="Bhak J."/>
            <person name="Lajeunesse T.C."/>
            <person name="Voolstra C.R."/>
        </authorList>
    </citation>
    <scope>NUCLEOTIDE SEQUENCE [LARGE SCALE GENOMIC DNA]</scope>
    <source>
        <strain evidence="1 2">CCMP2467</strain>
    </source>
</reference>
<evidence type="ECO:0000313" key="1">
    <source>
        <dbReference type="EMBL" id="OLP91732.1"/>
    </source>
</evidence>
<evidence type="ECO:0000313" key="2">
    <source>
        <dbReference type="Proteomes" id="UP000186817"/>
    </source>
</evidence>
<dbReference type="AlphaFoldDB" id="A0A1Q9D939"/>
<dbReference type="EMBL" id="LSRX01000651">
    <property type="protein sequence ID" value="OLP91732.1"/>
    <property type="molecule type" value="Genomic_DNA"/>
</dbReference>
<gene>
    <name evidence="1" type="ORF">AK812_SmicGene26526</name>
</gene>
<protein>
    <submittedName>
        <fullName evidence="1">Uncharacterized protein</fullName>
    </submittedName>
</protein>
<organism evidence="1 2">
    <name type="scientific">Symbiodinium microadriaticum</name>
    <name type="common">Dinoflagellate</name>
    <name type="synonym">Zooxanthella microadriatica</name>
    <dbReference type="NCBI Taxonomy" id="2951"/>
    <lineage>
        <taxon>Eukaryota</taxon>
        <taxon>Sar</taxon>
        <taxon>Alveolata</taxon>
        <taxon>Dinophyceae</taxon>
        <taxon>Suessiales</taxon>
        <taxon>Symbiodiniaceae</taxon>
        <taxon>Symbiodinium</taxon>
    </lineage>
</organism>
<keyword evidence="2" id="KW-1185">Reference proteome</keyword>
<accession>A0A1Q9D939</accession>
<comment type="caution">
    <text evidence="1">The sequence shown here is derived from an EMBL/GenBank/DDBJ whole genome shotgun (WGS) entry which is preliminary data.</text>
</comment>
<name>A0A1Q9D939_SYMMI</name>